<evidence type="ECO:0000313" key="3">
    <source>
        <dbReference type="Proteomes" id="UP000297737"/>
    </source>
</evidence>
<evidence type="ECO:0000313" key="2">
    <source>
        <dbReference type="EMBL" id="TFU06347.1"/>
    </source>
</evidence>
<reference evidence="2 3" key="1">
    <citation type="submission" date="2019-02" db="EMBL/GenBank/DDBJ databases">
        <title>Polymorphobacter sp. isolated from the lake at the Tibet of China.</title>
        <authorList>
            <person name="Li A."/>
        </authorList>
    </citation>
    <scope>NUCLEOTIDE SEQUENCE [LARGE SCALE GENOMIC DNA]</scope>
    <source>
        <strain evidence="2 3">DJ1R-1</strain>
    </source>
</reference>
<keyword evidence="1" id="KW-0472">Membrane</keyword>
<accession>A0A4Y9ERT5</accession>
<keyword evidence="1" id="KW-1133">Transmembrane helix</keyword>
<feature type="transmembrane region" description="Helical" evidence="1">
    <location>
        <begin position="6"/>
        <end position="35"/>
    </location>
</feature>
<dbReference type="EMBL" id="SIHO01000001">
    <property type="protein sequence ID" value="TFU06347.1"/>
    <property type="molecule type" value="Genomic_DNA"/>
</dbReference>
<name>A0A4Y9ERT5_9SPHN</name>
<feature type="transmembrane region" description="Helical" evidence="1">
    <location>
        <begin position="70"/>
        <end position="93"/>
    </location>
</feature>
<evidence type="ECO:0000256" key="1">
    <source>
        <dbReference type="SAM" id="Phobius"/>
    </source>
</evidence>
<organism evidence="2 3">
    <name type="scientific">Glacieibacterium arshaanense</name>
    <dbReference type="NCBI Taxonomy" id="2511025"/>
    <lineage>
        <taxon>Bacteria</taxon>
        <taxon>Pseudomonadati</taxon>
        <taxon>Pseudomonadota</taxon>
        <taxon>Alphaproteobacteria</taxon>
        <taxon>Sphingomonadales</taxon>
        <taxon>Sphingosinicellaceae</taxon>
        <taxon>Glacieibacterium</taxon>
    </lineage>
</organism>
<feature type="transmembrane region" description="Helical" evidence="1">
    <location>
        <begin position="47"/>
        <end position="64"/>
    </location>
</feature>
<sequence>MSPLRLYLAACIIGIAAYTSVVIANHGMGLMPIFFGDIAAMTWPGQFNLDFLGFLLLSGLWVSWRHQFSPGGLALGLIAVFGGTPFLSAYLLFHSFKTKGDIKALLLGEARARQS</sequence>
<keyword evidence="1" id="KW-0812">Transmembrane</keyword>
<protein>
    <recommendedName>
        <fullName evidence="4">DUF2834 domain-containing protein</fullName>
    </recommendedName>
</protein>
<dbReference type="RefSeq" id="WP_135245070.1">
    <property type="nucleotide sequence ID" value="NZ_SIHO01000001.1"/>
</dbReference>
<dbReference type="AlphaFoldDB" id="A0A4Y9ERT5"/>
<comment type="caution">
    <text evidence="2">The sequence shown here is derived from an EMBL/GenBank/DDBJ whole genome shotgun (WGS) entry which is preliminary data.</text>
</comment>
<gene>
    <name evidence="2" type="ORF">EUV02_04970</name>
</gene>
<dbReference type="Proteomes" id="UP000297737">
    <property type="component" value="Unassembled WGS sequence"/>
</dbReference>
<evidence type="ECO:0008006" key="4">
    <source>
        <dbReference type="Google" id="ProtNLM"/>
    </source>
</evidence>
<proteinExistence type="predicted"/>
<dbReference type="OrthoDB" id="279522at2"/>
<keyword evidence="3" id="KW-1185">Reference proteome</keyword>